<name>A0A2W4JE21_9PSEU</name>
<evidence type="ECO:0000256" key="2">
    <source>
        <dbReference type="ARBA" id="ARBA00006601"/>
    </source>
</evidence>
<sequence length="436" mass="44298">MRIAVIGAGYVGLVTGVGLAEHGHRVVCVDVDAARVDVINAGRAPIFETGLDDLLAHHIGAGFTATTDLAGAVSGSDVTFICVGTPARPDGSIDTSFVTAAAAEVGGALRPGSSVVVKSTVVPGTTDGPLTEVLAETSGLRPGQDFGVGANPEFLTEGQAVADFLDPDRIVIGGDDLAVAALREVYAGFAGTPLVQTNARTAEMIKYASNAMLATAISFTNELANLGAALGGVDTTEVMRGVHLSRYLTAESPGPAGLAAFFAAGCGYGGSCLPKDVAALTALGEQAGSPLRVLQAVAAVNDEQPVRLADIAERALGGLAGRRVTVLGLAFKPDTDDTRHSPAFPVIRQLRSRGADVVVHDPVVGAEAVAGIPGVTHVADLPVAVKGADAVVLVTRWEQYQRLPEVLSGLGANPLVVDGRRALAPSSVPRYAGIGR</sequence>
<keyword evidence="4 7" id="KW-0560">Oxidoreductase</keyword>
<dbReference type="PANTHER" id="PTHR43750">
    <property type="entry name" value="UDP-GLUCOSE 6-DEHYDROGENASE TUAD"/>
    <property type="match status" value="1"/>
</dbReference>
<dbReference type="GO" id="GO:0051287">
    <property type="term" value="F:NAD binding"/>
    <property type="evidence" value="ECO:0007669"/>
    <property type="project" value="InterPro"/>
</dbReference>
<evidence type="ECO:0000256" key="9">
    <source>
        <dbReference type="PIRSR" id="PIRSR500134-2"/>
    </source>
</evidence>
<dbReference type="PIRSF" id="PIRSF000124">
    <property type="entry name" value="UDPglc_GDPman_dh"/>
    <property type="match status" value="1"/>
</dbReference>
<dbReference type="GO" id="GO:0003979">
    <property type="term" value="F:UDP-glucose 6-dehydrogenase activity"/>
    <property type="evidence" value="ECO:0007669"/>
    <property type="project" value="UniProtKB-EC"/>
</dbReference>
<evidence type="ECO:0000313" key="12">
    <source>
        <dbReference type="EMBL" id="MFO7191334.1"/>
    </source>
</evidence>
<protein>
    <recommendedName>
        <fullName evidence="3 7">UDP-glucose 6-dehydrogenase</fullName>
        <ecNumber evidence="3 7">1.1.1.22</ecNumber>
    </recommendedName>
</protein>
<dbReference type="Proteomes" id="UP000249324">
    <property type="component" value="Unassembled WGS sequence"/>
</dbReference>
<comment type="similarity">
    <text evidence="2 7">Belongs to the UDP-glucose/GDP-mannose dehydrogenase family.</text>
</comment>
<organism evidence="13">
    <name type="scientific">Thermocrispum agreste</name>
    <dbReference type="NCBI Taxonomy" id="37925"/>
    <lineage>
        <taxon>Bacteria</taxon>
        <taxon>Bacillati</taxon>
        <taxon>Actinomycetota</taxon>
        <taxon>Actinomycetes</taxon>
        <taxon>Pseudonocardiales</taxon>
        <taxon>Pseudonocardiaceae</taxon>
        <taxon>Thermocrispum</taxon>
    </lineage>
</organism>
<feature type="binding site" evidence="10">
    <location>
        <position position="157"/>
    </location>
    <ligand>
        <name>NAD(+)</name>
        <dbReference type="ChEBI" id="CHEBI:57540"/>
    </ligand>
</feature>
<dbReference type="Pfam" id="PF00984">
    <property type="entry name" value="UDPG_MGDP_dh"/>
    <property type="match status" value="1"/>
</dbReference>
<feature type="binding site" evidence="10">
    <location>
        <position position="85"/>
    </location>
    <ligand>
        <name>NAD(+)</name>
        <dbReference type="ChEBI" id="CHEBI:57540"/>
    </ligand>
</feature>
<accession>A0A2W4JE21</accession>
<feature type="active site" description="Nucleophile" evidence="8">
    <location>
        <position position="272"/>
    </location>
</feature>
<comment type="pathway">
    <text evidence="1">Nucleotide-sugar biosynthesis; UDP-alpha-D-glucuronate biosynthesis; UDP-alpha-D-glucuronate from UDP-alpha-D-glucose: step 1/1.</text>
</comment>
<evidence type="ECO:0000256" key="5">
    <source>
        <dbReference type="ARBA" id="ARBA00023027"/>
    </source>
</evidence>
<dbReference type="PANTHER" id="PTHR43750:SF3">
    <property type="entry name" value="UDP-GLUCOSE 6-DEHYDROGENASE TUAD"/>
    <property type="match status" value="1"/>
</dbReference>
<dbReference type="InterPro" id="IPR028357">
    <property type="entry name" value="UDPglc_DH_bac"/>
</dbReference>
<comment type="caution">
    <text evidence="13">The sequence shown here is derived from an EMBL/GenBank/DDBJ whole genome shotgun (WGS) entry which is preliminary data.</text>
</comment>
<feature type="binding site" evidence="10">
    <location>
        <position position="120"/>
    </location>
    <ligand>
        <name>NAD(+)</name>
        <dbReference type="ChEBI" id="CHEBI:57540"/>
    </ligand>
</feature>
<gene>
    <name evidence="12" type="ORF">DIU77_003740</name>
    <name evidence="13" type="ORF">DIU77_10355</name>
</gene>
<evidence type="ECO:0000256" key="7">
    <source>
        <dbReference type="PIRNR" id="PIRNR000124"/>
    </source>
</evidence>
<feature type="binding site" evidence="10">
    <location>
        <position position="35"/>
    </location>
    <ligand>
        <name>NAD(+)</name>
        <dbReference type="ChEBI" id="CHEBI:57540"/>
    </ligand>
</feature>
<feature type="domain" description="UDP-glucose/GDP-mannose dehydrogenase C-terminal" evidence="11">
    <location>
        <begin position="325"/>
        <end position="425"/>
    </location>
</feature>
<dbReference type="Pfam" id="PF03720">
    <property type="entry name" value="UDPG_MGDP_dh_C"/>
    <property type="match status" value="1"/>
</dbReference>
<dbReference type="PIRSF" id="PIRSF500134">
    <property type="entry name" value="UDPglc_DH_bac"/>
    <property type="match status" value="1"/>
</dbReference>
<dbReference type="InterPro" id="IPR036220">
    <property type="entry name" value="UDP-Glc/GDP-Man_DH_C_sf"/>
</dbReference>
<evidence type="ECO:0000313" key="14">
    <source>
        <dbReference type="Proteomes" id="UP000249324"/>
    </source>
</evidence>
<feature type="binding site" evidence="10">
    <location>
        <position position="339"/>
    </location>
    <ligand>
        <name>NAD(+)</name>
        <dbReference type="ChEBI" id="CHEBI:57540"/>
    </ligand>
</feature>
<dbReference type="GO" id="GO:0000271">
    <property type="term" value="P:polysaccharide biosynthetic process"/>
    <property type="evidence" value="ECO:0007669"/>
    <property type="project" value="InterPro"/>
</dbReference>
<dbReference type="SUPFAM" id="SSF52413">
    <property type="entry name" value="UDP-glucose/GDP-mannose dehydrogenase C-terminal domain"/>
    <property type="match status" value="1"/>
</dbReference>
<dbReference type="SMART" id="SM00984">
    <property type="entry name" value="UDPG_MGDP_dh_C"/>
    <property type="match status" value="1"/>
</dbReference>
<dbReference type="UniPathway" id="UPA00038">
    <property type="reaction ID" value="UER00491"/>
</dbReference>
<dbReference type="SUPFAM" id="SSF48179">
    <property type="entry name" value="6-phosphogluconate dehydrogenase C-terminal domain-like"/>
    <property type="match status" value="1"/>
</dbReference>
<comment type="catalytic activity">
    <reaction evidence="6 7">
        <text>UDP-alpha-D-glucose + 2 NAD(+) + H2O = UDP-alpha-D-glucuronate + 2 NADH + 3 H(+)</text>
        <dbReference type="Rhea" id="RHEA:23596"/>
        <dbReference type="ChEBI" id="CHEBI:15377"/>
        <dbReference type="ChEBI" id="CHEBI:15378"/>
        <dbReference type="ChEBI" id="CHEBI:57540"/>
        <dbReference type="ChEBI" id="CHEBI:57945"/>
        <dbReference type="ChEBI" id="CHEBI:58052"/>
        <dbReference type="ChEBI" id="CHEBI:58885"/>
        <dbReference type="EC" id="1.1.1.22"/>
    </reaction>
</comment>
<dbReference type="EMBL" id="QGUI01000367">
    <property type="protein sequence ID" value="PZM96681.1"/>
    <property type="molecule type" value="Genomic_DNA"/>
</dbReference>
<dbReference type="STRING" id="1111738.GCA_000427905_02212"/>
<dbReference type="AlphaFoldDB" id="A0A2W4JE21"/>
<keyword evidence="5 7" id="KW-0520">NAD</keyword>
<feature type="binding site" evidence="9">
    <location>
        <begin position="154"/>
        <end position="157"/>
    </location>
    <ligand>
        <name>substrate</name>
    </ligand>
</feature>
<dbReference type="SUPFAM" id="SSF51735">
    <property type="entry name" value="NAD(P)-binding Rossmann-fold domains"/>
    <property type="match status" value="1"/>
</dbReference>
<dbReference type="Gene3D" id="1.20.5.100">
    <property type="entry name" value="Cytochrome c1, transmembrane anchor, C-terminal"/>
    <property type="match status" value="1"/>
</dbReference>
<feature type="binding site" evidence="9">
    <location>
        <position position="332"/>
    </location>
    <ligand>
        <name>substrate</name>
    </ligand>
</feature>
<dbReference type="InterPro" id="IPR017476">
    <property type="entry name" value="UDP-Glc/GDP-Man"/>
</dbReference>
<dbReference type="InterPro" id="IPR014026">
    <property type="entry name" value="UDP-Glc/GDP-Man_DH_dimer"/>
</dbReference>
<evidence type="ECO:0000313" key="13">
    <source>
        <dbReference type="EMBL" id="PZM96681.1"/>
    </source>
</evidence>
<reference evidence="12 14" key="3">
    <citation type="journal article" date="2021" name="BMC Genomics">
        <title>Genome-resolved metagenome and metatranscriptome analyses of thermophilic composting reveal key bacterial players and their metabolic interactions.</title>
        <authorList>
            <person name="Braga L.P.P."/>
            <person name="Pereira R.V."/>
            <person name="Martins L.F."/>
            <person name="Moura L.M.S."/>
            <person name="Sanchez F.B."/>
            <person name="Patane J.S.L."/>
            <person name="da Silva A.M."/>
            <person name="Setubal J.C."/>
        </authorList>
    </citation>
    <scope>NUCLEOTIDE SEQUENCE [LARGE SCALE GENOMIC DNA]</scope>
    <source>
        <strain evidence="12">ZC4RG45</strain>
    </source>
</reference>
<reference evidence="12" key="2">
    <citation type="submission" date="2018-05" db="EMBL/GenBank/DDBJ databases">
        <authorList>
            <person name="Moura L."/>
            <person name="Setubal J.C."/>
        </authorList>
    </citation>
    <scope>NUCLEOTIDE SEQUENCE</scope>
    <source>
        <strain evidence="12">ZC4RG45</strain>
    </source>
</reference>
<dbReference type="NCBIfam" id="TIGR03026">
    <property type="entry name" value="NDP-sugDHase"/>
    <property type="match status" value="1"/>
</dbReference>
<dbReference type="Pfam" id="PF03721">
    <property type="entry name" value="UDPG_MGDP_dh_N"/>
    <property type="match status" value="1"/>
</dbReference>
<feature type="binding site" evidence="9">
    <location>
        <begin position="261"/>
        <end position="265"/>
    </location>
    <ligand>
        <name>substrate</name>
    </ligand>
</feature>
<feature type="binding site" evidence="9">
    <location>
        <position position="206"/>
    </location>
    <ligand>
        <name>substrate</name>
    </ligand>
</feature>
<reference evidence="13" key="1">
    <citation type="submission" date="2018-05" db="EMBL/GenBank/DDBJ databases">
        <authorList>
            <person name="Lanie J.A."/>
            <person name="Ng W.-L."/>
            <person name="Kazmierczak K.M."/>
            <person name="Andrzejewski T.M."/>
            <person name="Davidsen T.M."/>
            <person name="Wayne K.J."/>
            <person name="Tettelin H."/>
            <person name="Glass J.I."/>
            <person name="Rusch D."/>
            <person name="Podicherti R."/>
            <person name="Tsui H.-C.T."/>
            <person name="Winkler M.E."/>
        </authorList>
    </citation>
    <scope>NUCLEOTIDE SEQUENCE</scope>
    <source>
        <strain evidence="13">ZC4RG45</strain>
    </source>
</reference>
<evidence type="ECO:0000259" key="11">
    <source>
        <dbReference type="SMART" id="SM00984"/>
    </source>
</evidence>
<dbReference type="EC" id="1.1.1.22" evidence="3 7"/>
<feature type="binding site" evidence="9">
    <location>
        <position position="269"/>
    </location>
    <ligand>
        <name>substrate</name>
    </ligand>
</feature>
<feature type="binding site" evidence="10">
    <location>
        <position position="275"/>
    </location>
    <ligand>
        <name>NAD(+)</name>
        <dbReference type="ChEBI" id="CHEBI:57540"/>
    </ligand>
</feature>
<proteinExistence type="inferred from homology"/>
<feature type="binding site" evidence="10">
    <location>
        <position position="30"/>
    </location>
    <ligand>
        <name>NAD(+)</name>
        <dbReference type="ChEBI" id="CHEBI:57540"/>
    </ligand>
</feature>
<dbReference type="InterPro" id="IPR008927">
    <property type="entry name" value="6-PGluconate_DH-like_C_sf"/>
</dbReference>
<evidence type="ECO:0000256" key="4">
    <source>
        <dbReference type="ARBA" id="ARBA00023002"/>
    </source>
</evidence>
<dbReference type="Gene3D" id="3.40.50.720">
    <property type="entry name" value="NAD(P)-binding Rossmann-like Domain"/>
    <property type="match status" value="2"/>
</dbReference>
<evidence type="ECO:0000256" key="3">
    <source>
        <dbReference type="ARBA" id="ARBA00012954"/>
    </source>
</evidence>
<evidence type="ECO:0000256" key="10">
    <source>
        <dbReference type="PIRSR" id="PIRSR500134-3"/>
    </source>
</evidence>
<dbReference type="InterPro" id="IPR001732">
    <property type="entry name" value="UDP-Glc/GDP-Man_DH_N"/>
</dbReference>
<dbReference type="GO" id="GO:0006065">
    <property type="term" value="P:UDP-glucuronate biosynthetic process"/>
    <property type="evidence" value="ECO:0007669"/>
    <property type="project" value="UniProtKB-UniPathway"/>
</dbReference>
<evidence type="ECO:0000256" key="1">
    <source>
        <dbReference type="ARBA" id="ARBA00004701"/>
    </source>
</evidence>
<dbReference type="InterPro" id="IPR036291">
    <property type="entry name" value="NAD(P)-bd_dom_sf"/>
</dbReference>
<evidence type="ECO:0000256" key="8">
    <source>
        <dbReference type="PIRSR" id="PIRSR500134-1"/>
    </source>
</evidence>
<dbReference type="EMBL" id="QGUI02000024">
    <property type="protein sequence ID" value="MFO7191334.1"/>
    <property type="molecule type" value="Genomic_DNA"/>
</dbReference>
<reference evidence="12" key="4">
    <citation type="submission" date="2023-08" db="EMBL/GenBank/DDBJ databases">
        <authorList>
            <person name="Guima S.E.S."/>
            <person name="Martins L.F."/>
            <person name="Silva A.M."/>
            <person name="Setubal J.C."/>
        </authorList>
    </citation>
    <scope>NUCLEOTIDE SEQUENCE</scope>
    <source>
        <strain evidence="12">ZC4RG45</strain>
    </source>
</reference>
<dbReference type="InterPro" id="IPR014027">
    <property type="entry name" value="UDP-Glc/GDP-Man_DH_C"/>
</dbReference>
<evidence type="ECO:0000256" key="6">
    <source>
        <dbReference type="ARBA" id="ARBA00047473"/>
    </source>
</evidence>